<dbReference type="GO" id="GO:0006281">
    <property type="term" value="P:DNA repair"/>
    <property type="evidence" value="ECO:0007669"/>
    <property type="project" value="UniProtKB-KW"/>
</dbReference>
<feature type="non-terminal residue" evidence="10">
    <location>
        <position position="833"/>
    </location>
</feature>
<dbReference type="EMBL" id="LAZR01019266">
    <property type="protein sequence ID" value="KKL93164.1"/>
    <property type="molecule type" value="Genomic_DNA"/>
</dbReference>
<name>A0A0F9G368_9ZZZZ</name>
<dbReference type="SUPFAM" id="SSF48452">
    <property type="entry name" value="TPR-like"/>
    <property type="match status" value="1"/>
</dbReference>
<dbReference type="Pfam" id="PF12895">
    <property type="entry name" value="ANAPC3"/>
    <property type="match status" value="1"/>
</dbReference>
<dbReference type="PANTHER" id="PTHR48051">
    <property type="match status" value="1"/>
</dbReference>
<dbReference type="SMART" id="SM00369">
    <property type="entry name" value="LRR_TYP"/>
    <property type="match status" value="7"/>
</dbReference>
<comment type="caution">
    <text evidence="10">The sequence shown here is derived from an EMBL/GenBank/DDBJ whole genome shotgun (WGS) entry which is preliminary data.</text>
</comment>
<dbReference type="InterPro" id="IPR000788">
    <property type="entry name" value="RNR_lg_C"/>
</dbReference>
<evidence type="ECO:0000313" key="10">
    <source>
        <dbReference type="EMBL" id="KKL93164.1"/>
    </source>
</evidence>
<accession>A0A0F9G368</accession>
<evidence type="ECO:0000256" key="3">
    <source>
        <dbReference type="ARBA" id="ARBA00022454"/>
    </source>
</evidence>
<feature type="domain" description="Ribonucleotide reductase large subunit C-terminal" evidence="9">
    <location>
        <begin position="765"/>
        <end position="832"/>
    </location>
</feature>
<dbReference type="SMART" id="SM00364">
    <property type="entry name" value="LRR_BAC"/>
    <property type="match status" value="7"/>
</dbReference>
<dbReference type="Gene3D" id="3.20.70.20">
    <property type="match status" value="1"/>
</dbReference>
<dbReference type="PANTHER" id="PTHR48051:SF54">
    <property type="entry name" value="LEUCINE-RICH REPEAT-CONTAINING PROTEIN"/>
    <property type="match status" value="1"/>
</dbReference>
<dbReference type="GO" id="GO:0005737">
    <property type="term" value="C:cytoplasm"/>
    <property type="evidence" value="ECO:0007669"/>
    <property type="project" value="TreeGrafter"/>
</dbReference>
<keyword evidence="3" id="KW-0158">Chromosome</keyword>
<comment type="similarity">
    <text evidence="2">Belongs to the Tonsoku family.</text>
</comment>
<comment type="subcellular location">
    <subcellularLocation>
        <location evidence="1">Chromosome</location>
    </subcellularLocation>
</comment>
<sequence length="833" mass="96458">LGINYCRVGNYDAAISIYKKILKEDDNNELVWRNLGLIYYNLNEFDFAIMCFKRLLKCNPPSISVWNELAASYVKINQIKKAIKIYEESLKNSSTYTLDEVLYPNILYLDACEQLIALYSQIGELGKAFEVYKRGCNVGFGGGQILISYISTIPYDIAMSLLGRLSLLEEGIKYKIGYLKLIEDSDYQLDSNVTVKKLKEYLECLIKNHSGSDDPLGIKAIIEDKILKPLIKTRNMVVSCSLEIQVINNTEFMILKSPVHNLMSDIQKAVLYISRMVEYKKEKISLPERFITENFLKDEGEFIKRAKDGRFKLRRNGTYMAEKLEWYIYQLVSGSKSIQEIDKKLKTPEKFIFVIDYKGETCDNCGNLLDEGDSKEFNNQYTHWIRGTRPMEANKFIYCIKCSESFKNYNCINKKERLVLLELQDLIGKPIPLIYYFADEYFGCIIKEGHVVGLNLAKSNLTKIPRILTKLTNLKFLSLRNNKLTSIPNWIQEFSALKFLDLSKNKICNVTENIRTLANLEKLYLCSNKIMNLPTFFGGLKSLAKLCLESNKLSSLPLSFSELNSLKELDLSNNRFESFPKHLPHSIEILYILRNKINSFPESFQDLQNLYWLMLEGNEIKSLPDSIGNLYKLERLNLKNNELSKLPNSLGDLSDLYEFDLSYNYLLKMPKFLKKLTELLEIDLKGNLIVKIKKSYGFLDDKYDLKRGDIEKNKERIDLLLTVSRDQIDSSEGYIITTHAEHIFTKTLRFRTFNKNLIELSEDGIRINVNELEKDIIIYVQLLDNVIDMNKYPIPHIEQATRFGNRKIGLGVMGWAELLYQLEIPYNSEEAIS</sequence>
<dbReference type="InterPro" id="IPR019734">
    <property type="entry name" value="TPR_rpt"/>
</dbReference>
<keyword evidence="4" id="KW-0433">Leucine-rich repeat</keyword>
<dbReference type="InterPro" id="IPR032675">
    <property type="entry name" value="LRR_dom_sf"/>
</dbReference>
<keyword evidence="5" id="KW-0677">Repeat</keyword>
<dbReference type="SMART" id="SM00028">
    <property type="entry name" value="TPR"/>
    <property type="match status" value="3"/>
</dbReference>
<keyword evidence="8" id="KW-0234">DNA repair</keyword>
<dbReference type="PRINTS" id="PR01183">
    <property type="entry name" value="RIBORDTASEM1"/>
</dbReference>
<evidence type="ECO:0000256" key="5">
    <source>
        <dbReference type="ARBA" id="ARBA00022737"/>
    </source>
</evidence>
<organism evidence="10">
    <name type="scientific">marine sediment metagenome</name>
    <dbReference type="NCBI Taxonomy" id="412755"/>
    <lineage>
        <taxon>unclassified sequences</taxon>
        <taxon>metagenomes</taxon>
        <taxon>ecological metagenomes</taxon>
    </lineage>
</organism>
<dbReference type="AlphaFoldDB" id="A0A0F9G368"/>
<dbReference type="SUPFAM" id="SSF52058">
    <property type="entry name" value="L domain-like"/>
    <property type="match status" value="1"/>
</dbReference>
<dbReference type="Pfam" id="PF13855">
    <property type="entry name" value="LRR_8"/>
    <property type="match status" value="3"/>
</dbReference>
<dbReference type="InterPro" id="IPR003591">
    <property type="entry name" value="Leu-rich_rpt_typical-subtyp"/>
</dbReference>
<dbReference type="SUPFAM" id="SSF51998">
    <property type="entry name" value="PFL-like glycyl radical enzymes"/>
    <property type="match status" value="1"/>
</dbReference>
<evidence type="ECO:0000256" key="8">
    <source>
        <dbReference type="ARBA" id="ARBA00023204"/>
    </source>
</evidence>
<evidence type="ECO:0000256" key="6">
    <source>
        <dbReference type="ARBA" id="ARBA00022763"/>
    </source>
</evidence>
<dbReference type="PROSITE" id="PS50005">
    <property type="entry name" value="TPR"/>
    <property type="match status" value="2"/>
</dbReference>
<evidence type="ECO:0000256" key="4">
    <source>
        <dbReference type="ARBA" id="ARBA00022614"/>
    </source>
</evidence>
<dbReference type="GO" id="GO:0005694">
    <property type="term" value="C:chromosome"/>
    <property type="evidence" value="ECO:0007669"/>
    <property type="project" value="UniProtKB-SubCell"/>
</dbReference>
<keyword evidence="7" id="KW-0156">Chromatin regulator</keyword>
<evidence type="ECO:0000256" key="7">
    <source>
        <dbReference type="ARBA" id="ARBA00022853"/>
    </source>
</evidence>
<reference evidence="10" key="1">
    <citation type="journal article" date="2015" name="Nature">
        <title>Complex archaea that bridge the gap between prokaryotes and eukaryotes.</title>
        <authorList>
            <person name="Spang A."/>
            <person name="Saw J.H."/>
            <person name="Jorgensen S.L."/>
            <person name="Zaremba-Niedzwiedzka K."/>
            <person name="Martijn J."/>
            <person name="Lind A.E."/>
            <person name="van Eijk R."/>
            <person name="Schleper C."/>
            <person name="Guy L."/>
            <person name="Ettema T.J."/>
        </authorList>
    </citation>
    <scope>NUCLEOTIDE SEQUENCE</scope>
</reference>
<gene>
    <name evidence="10" type="ORF">LCGC14_1877430</name>
</gene>
<dbReference type="Gene3D" id="1.25.40.10">
    <property type="entry name" value="Tetratricopeptide repeat domain"/>
    <property type="match status" value="1"/>
</dbReference>
<evidence type="ECO:0000256" key="2">
    <source>
        <dbReference type="ARBA" id="ARBA00010999"/>
    </source>
</evidence>
<dbReference type="Gene3D" id="3.80.10.10">
    <property type="entry name" value="Ribonuclease Inhibitor"/>
    <property type="match status" value="1"/>
</dbReference>
<dbReference type="Pfam" id="PF02867">
    <property type="entry name" value="Ribonuc_red_lgC"/>
    <property type="match status" value="1"/>
</dbReference>
<proteinExistence type="inferred from homology"/>
<dbReference type="PROSITE" id="PS51450">
    <property type="entry name" value="LRR"/>
    <property type="match status" value="4"/>
</dbReference>
<dbReference type="SMART" id="SM00365">
    <property type="entry name" value="LRR_SD22"/>
    <property type="match status" value="5"/>
</dbReference>
<dbReference type="GO" id="GO:0006325">
    <property type="term" value="P:chromatin organization"/>
    <property type="evidence" value="ECO:0007669"/>
    <property type="project" value="UniProtKB-KW"/>
</dbReference>
<feature type="non-terminal residue" evidence="10">
    <location>
        <position position="1"/>
    </location>
</feature>
<evidence type="ECO:0000256" key="1">
    <source>
        <dbReference type="ARBA" id="ARBA00004286"/>
    </source>
</evidence>
<dbReference type="InterPro" id="IPR011990">
    <property type="entry name" value="TPR-like_helical_dom_sf"/>
</dbReference>
<dbReference type="InterPro" id="IPR001611">
    <property type="entry name" value="Leu-rich_rpt"/>
</dbReference>
<protein>
    <recommendedName>
        <fullName evidence="9">Ribonucleotide reductase large subunit C-terminal domain-containing protein</fullName>
    </recommendedName>
</protein>
<keyword evidence="6" id="KW-0227">DNA damage</keyword>
<evidence type="ECO:0000259" key="9">
    <source>
        <dbReference type="Pfam" id="PF02867"/>
    </source>
</evidence>
<dbReference type="InterPro" id="IPR050216">
    <property type="entry name" value="LRR_domain-containing"/>
</dbReference>